<dbReference type="CDD" id="cd10918">
    <property type="entry name" value="CE4_NodB_like_5s_6s"/>
    <property type="match status" value="1"/>
</dbReference>
<comment type="subcellular location">
    <subcellularLocation>
        <location evidence="1">Secreted</location>
    </subcellularLocation>
</comment>
<protein>
    <submittedName>
        <fullName evidence="4">Polysaccharide deacetylase</fullName>
    </submittedName>
</protein>
<evidence type="ECO:0000256" key="2">
    <source>
        <dbReference type="ARBA" id="ARBA00022729"/>
    </source>
</evidence>
<evidence type="ECO:0000313" key="5">
    <source>
        <dbReference type="Proteomes" id="UP000198797"/>
    </source>
</evidence>
<dbReference type="GO" id="GO:0005576">
    <property type="term" value="C:extracellular region"/>
    <property type="evidence" value="ECO:0007669"/>
    <property type="project" value="UniProtKB-SubCell"/>
</dbReference>
<reference evidence="5" key="1">
    <citation type="submission" date="2016-06" db="EMBL/GenBank/DDBJ databases">
        <authorList>
            <person name="Varghese N."/>
            <person name="Submissions Spin"/>
        </authorList>
    </citation>
    <scope>NUCLEOTIDE SEQUENCE [LARGE SCALE GENOMIC DNA]</scope>
    <source>
        <strain evidence="5">DSM 44100</strain>
    </source>
</reference>
<dbReference type="PANTHER" id="PTHR34216">
    <property type="match status" value="1"/>
</dbReference>
<dbReference type="Proteomes" id="UP000198797">
    <property type="component" value="Unassembled WGS sequence"/>
</dbReference>
<keyword evidence="5" id="KW-1185">Reference proteome</keyword>
<dbReference type="Gene3D" id="3.20.20.370">
    <property type="entry name" value="Glycoside hydrolase/deacetylase"/>
    <property type="match status" value="1"/>
</dbReference>
<evidence type="ECO:0000259" key="3">
    <source>
        <dbReference type="PROSITE" id="PS51677"/>
    </source>
</evidence>
<accession>A0A1C5ARX4</accession>
<dbReference type="Pfam" id="PF01522">
    <property type="entry name" value="Polysacc_deac_1"/>
    <property type="match status" value="1"/>
</dbReference>
<dbReference type="PROSITE" id="PS51677">
    <property type="entry name" value="NODB"/>
    <property type="match status" value="1"/>
</dbReference>
<dbReference type="SUPFAM" id="SSF88713">
    <property type="entry name" value="Glycoside hydrolase/deacetylase"/>
    <property type="match status" value="1"/>
</dbReference>
<proteinExistence type="predicted"/>
<dbReference type="PANTHER" id="PTHR34216:SF3">
    <property type="entry name" value="POLY-BETA-1,6-N-ACETYL-D-GLUCOSAMINE N-DEACETYLASE"/>
    <property type="match status" value="1"/>
</dbReference>
<dbReference type="EMBL" id="FMCU01000024">
    <property type="protein sequence ID" value="SCF47893.1"/>
    <property type="molecule type" value="Genomic_DNA"/>
</dbReference>
<evidence type="ECO:0000256" key="1">
    <source>
        <dbReference type="ARBA" id="ARBA00004613"/>
    </source>
</evidence>
<gene>
    <name evidence="4" type="ORF">GA0070216_12435</name>
</gene>
<evidence type="ECO:0000313" key="4">
    <source>
        <dbReference type="EMBL" id="SCF47893.1"/>
    </source>
</evidence>
<dbReference type="GO" id="GO:0016810">
    <property type="term" value="F:hydrolase activity, acting on carbon-nitrogen (but not peptide) bonds"/>
    <property type="evidence" value="ECO:0007669"/>
    <property type="project" value="InterPro"/>
</dbReference>
<dbReference type="InterPro" id="IPR002509">
    <property type="entry name" value="NODB_dom"/>
</dbReference>
<dbReference type="GO" id="GO:0005975">
    <property type="term" value="P:carbohydrate metabolic process"/>
    <property type="evidence" value="ECO:0007669"/>
    <property type="project" value="InterPro"/>
</dbReference>
<dbReference type="InterPro" id="IPR051398">
    <property type="entry name" value="Polysacch_Deacetylase"/>
</dbReference>
<organism evidence="4 5">
    <name type="scientific">Micromonospora matsumotoense</name>
    <dbReference type="NCBI Taxonomy" id="121616"/>
    <lineage>
        <taxon>Bacteria</taxon>
        <taxon>Bacillati</taxon>
        <taxon>Actinomycetota</taxon>
        <taxon>Actinomycetes</taxon>
        <taxon>Micromonosporales</taxon>
        <taxon>Micromonosporaceae</taxon>
        <taxon>Micromonospora</taxon>
    </lineage>
</organism>
<name>A0A1C5ARX4_9ACTN</name>
<sequence>MYHSVSGLPTGPLRTLAVPPRRLAEQLGTLVGAGYRLVGLTEALDLLDAADEVPPVVALTFDDGYANFLTEAVPLLAEADASATLYPAVGHLGNGPASWLGRWATAFGPLLTWPQLREVAAAGRVEIGNHGLRHHPLDVLPARSLTDEVAASRDRLEQELGTGTRSFCYPHGYHDRQVRTLVRRAGYQNACEVGRRSYRPTTDDRLAIPRLQPTPDHSGADLLALVRGGGPRLVPQAKRLAQPAWRITRRVARRYGRQLT</sequence>
<dbReference type="InterPro" id="IPR011330">
    <property type="entry name" value="Glyco_hydro/deAcase_b/a-brl"/>
</dbReference>
<feature type="domain" description="NodB homology" evidence="3">
    <location>
        <begin position="55"/>
        <end position="260"/>
    </location>
</feature>
<keyword evidence="2" id="KW-0732">Signal</keyword>
<dbReference type="AlphaFoldDB" id="A0A1C5ARX4"/>
<dbReference type="STRING" id="121616.GA0070216_12435"/>